<dbReference type="Proteomes" id="UP000245764">
    <property type="component" value="Chromosome 13"/>
</dbReference>
<gene>
    <name evidence="2" type="ORF">ZT1E4_G11480</name>
</gene>
<feature type="signal peptide" evidence="1">
    <location>
        <begin position="1"/>
        <end position="18"/>
    </location>
</feature>
<keyword evidence="1" id="KW-0732">Signal</keyword>
<evidence type="ECO:0000256" key="1">
    <source>
        <dbReference type="SAM" id="SignalP"/>
    </source>
</evidence>
<proteinExistence type="predicted"/>
<accession>A0A2H1H8M9</accession>
<name>A0A2H1H8M9_ZYMTR</name>
<protein>
    <submittedName>
        <fullName evidence="2">Uncharacterized protein</fullName>
    </submittedName>
</protein>
<sequence>MQILQLSIILAMAASALASATCNKPGVGHANRSFGTCYDGPNQKDCDKRAPCTTNNLACDMRGFPGGGARCQ</sequence>
<evidence type="ECO:0000313" key="3">
    <source>
        <dbReference type="Proteomes" id="UP000245764"/>
    </source>
</evidence>
<dbReference type="AlphaFoldDB" id="A0A2H1H8M9"/>
<organism evidence="2 3">
    <name type="scientific">Zymoseptoria tritici ST99CH_1E4</name>
    <dbReference type="NCBI Taxonomy" id="1276532"/>
    <lineage>
        <taxon>Eukaryota</taxon>
        <taxon>Fungi</taxon>
        <taxon>Dikarya</taxon>
        <taxon>Ascomycota</taxon>
        <taxon>Pezizomycotina</taxon>
        <taxon>Dothideomycetes</taxon>
        <taxon>Dothideomycetidae</taxon>
        <taxon>Mycosphaerellales</taxon>
        <taxon>Mycosphaerellaceae</taxon>
        <taxon>Zymoseptoria</taxon>
    </lineage>
</organism>
<dbReference type="EMBL" id="LT854265">
    <property type="protein sequence ID" value="SMR62167.1"/>
    <property type="molecule type" value="Genomic_DNA"/>
</dbReference>
<reference evidence="3" key="1">
    <citation type="submission" date="2017-05" db="EMBL/GenBank/DDBJ databases">
        <authorList>
            <person name="Song R."/>
            <person name="Chenine A.L."/>
            <person name="Ruprecht R.M."/>
        </authorList>
    </citation>
    <scope>NUCLEOTIDE SEQUENCE [LARGE SCALE GENOMIC DNA]</scope>
</reference>
<feature type="chain" id="PRO_5013809685" evidence="1">
    <location>
        <begin position="19"/>
        <end position="72"/>
    </location>
</feature>
<evidence type="ECO:0000313" key="2">
    <source>
        <dbReference type="EMBL" id="SMR62167.1"/>
    </source>
</evidence>